<reference evidence="1" key="1">
    <citation type="submission" date="2019-10" db="EMBL/GenBank/DDBJ databases">
        <authorList>
            <consortium name="DOE Joint Genome Institute"/>
            <person name="Kuo A."/>
            <person name="Miyauchi S."/>
            <person name="Kiss E."/>
            <person name="Drula E."/>
            <person name="Kohler A."/>
            <person name="Sanchez-Garcia M."/>
            <person name="Andreopoulos B."/>
            <person name="Barry K.W."/>
            <person name="Bonito G."/>
            <person name="Buee M."/>
            <person name="Carver A."/>
            <person name="Chen C."/>
            <person name="Cichocki N."/>
            <person name="Clum A."/>
            <person name="Culley D."/>
            <person name="Crous P.W."/>
            <person name="Fauchery L."/>
            <person name="Girlanda M."/>
            <person name="Hayes R."/>
            <person name="Keri Z."/>
            <person name="Labutti K."/>
            <person name="Lipzen A."/>
            <person name="Lombard V."/>
            <person name="Magnuson J."/>
            <person name="Maillard F."/>
            <person name="Morin E."/>
            <person name="Murat C."/>
            <person name="Nolan M."/>
            <person name="Ohm R."/>
            <person name="Pangilinan J."/>
            <person name="Pereira M."/>
            <person name="Perotto S."/>
            <person name="Peter M."/>
            <person name="Riley R."/>
            <person name="Sitrit Y."/>
            <person name="Stielow B."/>
            <person name="Szollosi G."/>
            <person name="Zifcakova L."/>
            <person name="Stursova M."/>
            <person name="Spatafora J.W."/>
            <person name="Tedersoo L."/>
            <person name="Vaario L.-M."/>
            <person name="Yamada A."/>
            <person name="Yan M."/>
            <person name="Wang P."/>
            <person name="Xu J."/>
            <person name="Bruns T."/>
            <person name="Baldrian P."/>
            <person name="Vilgalys R."/>
            <person name="Henrissat B."/>
            <person name="Grigoriev I.V."/>
            <person name="Hibbett D."/>
            <person name="Nagy L.G."/>
            <person name="Martin F.M."/>
        </authorList>
    </citation>
    <scope>NUCLEOTIDE SEQUENCE</scope>
    <source>
        <strain evidence="1">P2</strain>
    </source>
</reference>
<evidence type="ECO:0000313" key="2">
    <source>
        <dbReference type="Proteomes" id="UP000886501"/>
    </source>
</evidence>
<accession>A0ACB6ZBP2</accession>
<dbReference type="Proteomes" id="UP000886501">
    <property type="component" value="Unassembled WGS sequence"/>
</dbReference>
<gene>
    <name evidence="1" type="ORF">BDM02DRAFT_3270795</name>
</gene>
<proteinExistence type="predicted"/>
<keyword evidence="2" id="KW-1185">Reference proteome</keyword>
<sequence>MPDASVKNVRLVGSVLERTPGTSSLPFRSHTPKTGFPPVQHRTKSAFARSRDLSKHPASNSERPSQPPIVTSEHPRLSNVPPPLTSDESKWREDINRENEKIVANMSLEERELERQAISERFGLDIGAILQRAKRNREMRRDEQGRTEFETEIEQVPGPPVMRPNSPTGSILKVKSQLGTPVGSRPSSRAGKRIRFAEVVPQNVHVYESAPSSPKKKPLALMSPTDVEPSDVPVVSLGTYNGPLSSQSTTKDLNNGAAEEGTPEDIRRRFFPSAPGFDPSLEWIQPTKPSGSNAQTFPTSAVRFDLDGKPIPMELSSTLPTHLGLHHHAEGEHAGYTLDDVLLLSRSTVPAQRASMLRVLARIAGRLGRNFKGDISCGIEELRGQELLLRRRFLAAAVEAVGERGSVGAMAVELLWECLVQWDRDTNSLDSVELKLPPEPEPATDPNTTEPQELPRSSDFITSLPLEYLLPRFSDVLEFAAIPTESLPQMLEVLYRLAQHSNAIANTIATTPNLITNLFRTFILTPIPPTDSSPPPNPFALVLLRLLTRASRSNACALAELVDSLLRFITPLPPSSPYPLPLANSLLAGTLNLYAVLASYGMYSHIATTASTQFAELHQYILSPSCTSTPLHLSWLGLLETWIVCATDPHQTTPSHEILWSQVTVWSWGPDVLRFRDQLDMDSDLQLWTALWRCLSAWLEGAQVNGVSGGETERSSVIELVRRGFDGGPEKNVFTSAFRVLRQVLGNLQDKNGTDVGKLGILAKSTDALAAALRLWVACTPPLSYPTNRLESPPFSLPFPQLQELTGLTVNSPLWSWIYSDSPASSYSQAFVSPLSCFLAQHLRLFRRSPMPSTGLWVAQAFVILEKQIPGDEDFALRTLNEIITLIDPEFVISHGLLEKQKLDTLLDEGGFEVAMPFLRDAFGPKENSTRIGSYYPSPQSIKSSNTQRLPPAHLIRSRNPSTTREYPLPLHRDWLFTPLDHLLRSGTSSVFKSLPPSWDGSEVGIVRAILLLAKTARATLSHNGLQAWTMGFSETVFGCMKVFMLEHEQQNGDSFQEVFRDAIVGGLLEDLLLPFSANGLEPTVSHTQSSSENKSKEEDLESVAVRFLGSGTPFYQYYTDFVHLYDAISFGDPAFSKLLLVPVSMDYPIDYRKFLWGDYGHVLRSIRLGTADVLLSSTSHLSSYLWPIEGDPHVVGHFMRALFKAGALVSDGFLRFVAVHHVASGIWEDLAHGSGVNVEQGGEGGEWDRAKATQMLKAVVDQGPLDVVREVVTYKQNLEEGKPLLLPPRCFEWDGVSREAGEGPVGWKTERLEFVSHVGGDSLVERLRPLLKPTID</sequence>
<organism evidence="1 2">
    <name type="scientific">Thelephora ganbajun</name>
    <name type="common">Ganba fungus</name>
    <dbReference type="NCBI Taxonomy" id="370292"/>
    <lineage>
        <taxon>Eukaryota</taxon>
        <taxon>Fungi</taxon>
        <taxon>Dikarya</taxon>
        <taxon>Basidiomycota</taxon>
        <taxon>Agaricomycotina</taxon>
        <taxon>Agaricomycetes</taxon>
        <taxon>Thelephorales</taxon>
        <taxon>Thelephoraceae</taxon>
        <taxon>Thelephora</taxon>
    </lineage>
</organism>
<reference evidence="1" key="2">
    <citation type="journal article" date="2020" name="Nat. Commun.">
        <title>Large-scale genome sequencing of mycorrhizal fungi provides insights into the early evolution of symbiotic traits.</title>
        <authorList>
            <person name="Miyauchi S."/>
            <person name="Kiss E."/>
            <person name="Kuo A."/>
            <person name="Drula E."/>
            <person name="Kohler A."/>
            <person name="Sanchez-Garcia M."/>
            <person name="Morin E."/>
            <person name="Andreopoulos B."/>
            <person name="Barry K.W."/>
            <person name="Bonito G."/>
            <person name="Buee M."/>
            <person name="Carver A."/>
            <person name="Chen C."/>
            <person name="Cichocki N."/>
            <person name="Clum A."/>
            <person name="Culley D."/>
            <person name="Crous P.W."/>
            <person name="Fauchery L."/>
            <person name="Girlanda M."/>
            <person name="Hayes R.D."/>
            <person name="Keri Z."/>
            <person name="LaButti K."/>
            <person name="Lipzen A."/>
            <person name="Lombard V."/>
            <person name="Magnuson J."/>
            <person name="Maillard F."/>
            <person name="Murat C."/>
            <person name="Nolan M."/>
            <person name="Ohm R.A."/>
            <person name="Pangilinan J."/>
            <person name="Pereira M.F."/>
            <person name="Perotto S."/>
            <person name="Peter M."/>
            <person name="Pfister S."/>
            <person name="Riley R."/>
            <person name="Sitrit Y."/>
            <person name="Stielow J.B."/>
            <person name="Szollosi G."/>
            <person name="Zifcakova L."/>
            <person name="Stursova M."/>
            <person name="Spatafora J.W."/>
            <person name="Tedersoo L."/>
            <person name="Vaario L.M."/>
            <person name="Yamada A."/>
            <person name="Yan M."/>
            <person name="Wang P."/>
            <person name="Xu J."/>
            <person name="Bruns T."/>
            <person name="Baldrian P."/>
            <person name="Vilgalys R."/>
            <person name="Dunand C."/>
            <person name="Henrissat B."/>
            <person name="Grigoriev I.V."/>
            <person name="Hibbett D."/>
            <person name="Nagy L.G."/>
            <person name="Martin F.M."/>
        </authorList>
    </citation>
    <scope>NUCLEOTIDE SEQUENCE</scope>
    <source>
        <strain evidence="1">P2</strain>
    </source>
</reference>
<evidence type="ECO:0000313" key="1">
    <source>
        <dbReference type="EMBL" id="KAF9646718.1"/>
    </source>
</evidence>
<comment type="caution">
    <text evidence="1">The sequence shown here is derived from an EMBL/GenBank/DDBJ whole genome shotgun (WGS) entry which is preliminary data.</text>
</comment>
<name>A0ACB6ZBP2_THEGA</name>
<protein>
    <submittedName>
        <fullName evidence="1">Uncharacterized protein</fullName>
    </submittedName>
</protein>
<dbReference type="EMBL" id="MU118051">
    <property type="protein sequence ID" value="KAF9646718.1"/>
    <property type="molecule type" value="Genomic_DNA"/>
</dbReference>